<comment type="caution">
    <text evidence="8">The sequence shown here is derived from an EMBL/GenBank/DDBJ whole genome shotgun (WGS) entry which is preliminary data.</text>
</comment>
<dbReference type="SUPFAM" id="SSF52833">
    <property type="entry name" value="Thioredoxin-like"/>
    <property type="match status" value="1"/>
</dbReference>
<comment type="catalytic activity">
    <reaction evidence="6">
        <text>a hydroperoxide + 2 glutathione = an alcohol + glutathione disulfide + H2O</text>
        <dbReference type="Rhea" id="RHEA:62632"/>
        <dbReference type="ChEBI" id="CHEBI:15377"/>
        <dbReference type="ChEBI" id="CHEBI:30879"/>
        <dbReference type="ChEBI" id="CHEBI:35924"/>
        <dbReference type="ChEBI" id="CHEBI:57925"/>
        <dbReference type="ChEBI" id="CHEBI:58297"/>
        <dbReference type="EC" id="1.11.1.27"/>
    </reaction>
</comment>
<evidence type="ECO:0000256" key="1">
    <source>
        <dbReference type="ARBA" id="ARBA00022559"/>
    </source>
</evidence>
<dbReference type="GO" id="GO:0034599">
    <property type="term" value="P:cellular response to oxidative stress"/>
    <property type="evidence" value="ECO:0007669"/>
    <property type="project" value="InterPro"/>
</dbReference>
<keyword evidence="2 6" id="KW-0049">Antioxidant</keyword>
<evidence type="ECO:0000313" key="8">
    <source>
        <dbReference type="EMBL" id="OSQ40782.1"/>
    </source>
</evidence>
<evidence type="ECO:0000259" key="7">
    <source>
        <dbReference type="PROSITE" id="PS51352"/>
    </source>
</evidence>
<dbReference type="InterPro" id="IPR013740">
    <property type="entry name" value="Redoxin"/>
</dbReference>
<keyword evidence="3 6" id="KW-0560">Oxidoreductase</keyword>
<sequence length="160" mass="16922">MTIAEGATLPDVVLHRATADGPEAVQSKDLFSGRKVVLFAVPGAFTPTCSIKHLPGFINKAEEIKAKGVDEIFCLASNDAFVMQAWAKSENVGDAITMLADGDLNFTNGTGLKLDLRGKGLGERANRYAMVIDDNKVTHLAVEEPGAFDVSSAESVLASL</sequence>
<feature type="active site" description="Cysteine sulfenic acid (-SOH) intermediate" evidence="5">
    <location>
        <position position="49"/>
    </location>
</feature>
<name>A0A1Y2L4P4_9PROT</name>
<proteinExistence type="inferred from homology"/>
<organism evidence="8 9">
    <name type="scientific">Thalassospira mesophila</name>
    <dbReference type="NCBI Taxonomy" id="1293891"/>
    <lineage>
        <taxon>Bacteria</taxon>
        <taxon>Pseudomonadati</taxon>
        <taxon>Pseudomonadota</taxon>
        <taxon>Alphaproteobacteria</taxon>
        <taxon>Rhodospirillales</taxon>
        <taxon>Thalassospiraceae</taxon>
        <taxon>Thalassospira</taxon>
    </lineage>
</organism>
<dbReference type="Pfam" id="PF08534">
    <property type="entry name" value="Redoxin"/>
    <property type="match status" value="1"/>
</dbReference>
<protein>
    <recommendedName>
        <fullName evidence="6">Glutathione-dependent peroxiredoxin</fullName>
        <ecNumber evidence="6">1.11.1.27</ecNumber>
    </recommendedName>
</protein>
<evidence type="ECO:0000256" key="6">
    <source>
        <dbReference type="RuleBase" id="RU366011"/>
    </source>
</evidence>
<dbReference type="InterPro" id="IPR036249">
    <property type="entry name" value="Thioredoxin-like_sf"/>
</dbReference>
<keyword evidence="1 6" id="KW-0575">Peroxidase</keyword>
<evidence type="ECO:0000313" key="9">
    <source>
        <dbReference type="Proteomes" id="UP000193391"/>
    </source>
</evidence>
<dbReference type="STRING" id="1293891.TMES_03615"/>
<dbReference type="EMBL" id="JFKA01000001">
    <property type="protein sequence ID" value="OSQ40782.1"/>
    <property type="molecule type" value="Genomic_DNA"/>
</dbReference>
<reference evidence="8 9" key="1">
    <citation type="submission" date="2014-03" db="EMBL/GenBank/DDBJ databases">
        <title>The draft genome sequence of Thalassospira mesophila JCM 18969.</title>
        <authorList>
            <person name="Lai Q."/>
            <person name="Shao Z."/>
        </authorList>
    </citation>
    <scope>NUCLEOTIDE SEQUENCE [LARGE SCALE GENOMIC DNA]</scope>
    <source>
        <strain evidence="8 9">JCM 18969</strain>
    </source>
</reference>
<dbReference type="InterPro" id="IPR013766">
    <property type="entry name" value="Thioredoxin_domain"/>
</dbReference>
<dbReference type="GO" id="GO:0008379">
    <property type="term" value="F:thioredoxin peroxidase activity"/>
    <property type="evidence" value="ECO:0007669"/>
    <property type="project" value="InterPro"/>
</dbReference>
<keyword evidence="4 6" id="KW-0676">Redox-active center</keyword>
<dbReference type="Proteomes" id="UP000193391">
    <property type="component" value="Unassembled WGS sequence"/>
</dbReference>
<feature type="domain" description="Thioredoxin" evidence="7">
    <location>
        <begin position="3"/>
        <end position="160"/>
    </location>
</feature>
<dbReference type="Gene3D" id="3.40.30.10">
    <property type="entry name" value="Glutaredoxin"/>
    <property type="match status" value="1"/>
</dbReference>
<dbReference type="CDD" id="cd03013">
    <property type="entry name" value="PRX5_like"/>
    <property type="match status" value="1"/>
</dbReference>
<dbReference type="InterPro" id="IPR037944">
    <property type="entry name" value="PRX5-like"/>
</dbReference>
<dbReference type="GO" id="GO:0005737">
    <property type="term" value="C:cytoplasm"/>
    <property type="evidence" value="ECO:0007669"/>
    <property type="project" value="TreeGrafter"/>
</dbReference>
<dbReference type="PANTHER" id="PTHR10430:SF16">
    <property type="entry name" value="PEROXIREDOXIN-5, MITOCHONDRIAL"/>
    <property type="match status" value="1"/>
</dbReference>
<evidence type="ECO:0000256" key="5">
    <source>
        <dbReference type="PIRSR" id="PIRSR637944-1"/>
    </source>
</evidence>
<dbReference type="OrthoDB" id="9800621at2"/>
<accession>A0A1Y2L4P4</accession>
<dbReference type="GO" id="GO:0042744">
    <property type="term" value="P:hydrogen peroxide catabolic process"/>
    <property type="evidence" value="ECO:0007669"/>
    <property type="project" value="TreeGrafter"/>
</dbReference>
<dbReference type="GO" id="GO:0045454">
    <property type="term" value="P:cell redox homeostasis"/>
    <property type="evidence" value="ECO:0007669"/>
    <property type="project" value="TreeGrafter"/>
</dbReference>
<gene>
    <name evidence="8" type="ORF">TMES_03615</name>
</gene>
<dbReference type="PANTHER" id="PTHR10430">
    <property type="entry name" value="PEROXIREDOXIN"/>
    <property type="match status" value="1"/>
</dbReference>
<keyword evidence="9" id="KW-1185">Reference proteome</keyword>
<comment type="similarity">
    <text evidence="6">Belongs to the peroxiredoxin family. Prx5 subfamily.</text>
</comment>
<dbReference type="PROSITE" id="PS51352">
    <property type="entry name" value="THIOREDOXIN_2"/>
    <property type="match status" value="1"/>
</dbReference>
<evidence type="ECO:0000256" key="4">
    <source>
        <dbReference type="ARBA" id="ARBA00023284"/>
    </source>
</evidence>
<comment type="function">
    <text evidence="6">Thiol-specific peroxidase that catalyzes the reduction of hydrogen peroxide and organic hydroperoxides to water and alcohols, respectively. Plays a role in cell protection against oxidative stress by detoxifying peroxides.</text>
</comment>
<dbReference type="EC" id="1.11.1.27" evidence="6"/>
<evidence type="ECO:0000256" key="3">
    <source>
        <dbReference type="ARBA" id="ARBA00023002"/>
    </source>
</evidence>
<dbReference type="AlphaFoldDB" id="A0A1Y2L4P4"/>
<dbReference type="RefSeq" id="WP_085579439.1">
    <property type="nucleotide sequence ID" value="NZ_JFKA01000001.1"/>
</dbReference>
<dbReference type="FunFam" id="3.40.30.10:FF:000020">
    <property type="entry name" value="Peroxiredoxin"/>
    <property type="match status" value="1"/>
</dbReference>
<evidence type="ECO:0000256" key="2">
    <source>
        <dbReference type="ARBA" id="ARBA00022862"/>
    </source>
</evidence>